<organism evidence="1 2">
    <name type="scientific">Trifolium medium</name>
    <dbReference type="NCBI Taxonomy" id="97028"/>
    <lineage>
        <taxon>Eukaryota</taxon>
        <taxon>Viridiplantae</taxon>
        <taxon>Streptophyta</taxon>
        <taxon>Embryophyta</taxon>
        <taxon>Tracheophyta</taxon>
        <taxon>Spermatophyta</taxon>
        <taxon>Magnoliopsida</taxon>
        <taxon>eudicotyledons</taxon>
        <taxon>Gunneridae</taxon>
        <taxon>Pentapetalae</taxon>
        <taxon>rosids</taxon>
        <taxon>fabids</taxon>
        <taxon>Fabales</taxon>
        <taxon>Fabaceae</taxon>
        <taxon>Papilionoideae</taxon>
        <taxon>50 kb inversion clade</taxon>
        <taxon>NPAAA clade</taxon>
        <taxon>Hologalegina</taxon>
        <taxon>IRL clade</taxon>
        <taxon>Trifolieae</taxon>
        <taxon>Trifolium</taxon>
    </lineage>
</organism>
<accession>A0A392TTY2</accession>
<dbReference type="AlphaFoldDB" id="A0A392TTY2"/>
<evidence type="ECO:0000313" key="1">
    <source>
        <dbReference type="EMBL" id="MCI63897.1"/>
    </source>
</evidence>
<keyword evidence="2" id="KW-1185">Reference proteome</keyword>
<proteinExistence type="predicted"/>
<dbReference type="EMBL" id="LXQA010645537">
    <property type="protein sequence ID" value="MCI63897.1"/>
    <property type="molecule type" value="Genomic_DNA"/>
</dbReference>
<feature type="non-terminal residue" evidence="1">
    <location>
        <position position="48"/>
    </location>
</feature>
<name>A0A392TTY2_9FABA</name>
<evidence type="ECO:0000313" key="2">
    <source>
        <dbReference type="Proteomes" id="UP000265520"/>
    </source>
</evidence>
<comment type="caution">
    <text evidence="1">The sequence shown here is derived from an EMBL/GenBank/DDBJ whole genome shotgun (WGS) entry which is preliminary data.</text>
</comment>
<sequence length="48" mass="5019">MKLSREALQETIGSVSGSSTISYVFLRNGGGPVSCNPSIGFGNLIEDE</sequence>
<dbReference type="Proteomes" id="UP000265520">
    <property type="component" value="Unassembled WGS sequence"/>
</dbReference>
<protein>
    <submittedName>
        <fullName evidence="1">Uncharacterized protein</fullName>
    </submittedName>
</protein>
<reference evidence="1 2" key="1">
    <citation type="journal article" date="2018" name="Front. Plant Sci.">
        <title>Red Clover (Trifolium pratense) and Zigzag Clover (T. medium) - A Picture of Genomic Similarities and Differences.</title>
        <authorList>
            <person name="Dluhosova J."/>
            <person name="Istvanek J."/>
            <person name="Nedelnik J."/>
            <person name="Repkova J."/>
        </authorList>
    </citation>
    <scope>NUCLEOTIDE SEQUENCE [LARGE SCALE GENOMIC DNA]</scope>
    <source>
        <strain evidence="2">cv. 10/8</strain>
        <tissue evidence="1">Leaf</tissue>
    </source>
</reference>